<dbReference type="RefSeq" id="WP_012480039.1">
    <property type="nucleotide sequence ID" value="NZ_BKBG02000001.1"/>
</dbReference>
<name>A0A0F5ZNR8_STEMA</name>
<sequence length="94" mass="10734">MDIRFMAGTTPVTLSRHWFTGAMQLQSATETVWVQHPLHPGTHFSFSLVQSWLRHIAGHEVLVERTRPLLFAGFRPQRLRVLVDGVQVAEQEGM</sequence>
<dbReference type="AlphaFoldDB" id="A0A0F5ZNR8"/>
<dbReference type="PATRIC" id="fig|40324.63.peg.3385"/>
<evidence type="ECO:0000313" key="1">
    <source>
        <dbReference type="EMBL" id="KKD57333.1"/>
    </source>
</evidence>
<dbReference type="EMBL" id="JZRZ01000017">
    <property type="protein sequence ID" value="KKD57333.1"/>
    <property type="molecule type" value="Genomic_DNA"/>
</dbReference>
<gene>
    <name evidence="1" type="ORF">VM57_09160</name>
</gene>
<evidence type="ECO:0000313" key="2">
    <source>
        <dbReference type="Proteomes" id="UP000243478"/>
    </source>
</evidence>
<dbReference type="OrthoDB" id="6039857at2"/>
<reference evidence="1 2" key="1">
    <citation type="submission" date="2015-03" db="EMBL/GenBank/DDBJ databases">
        <title>Draft genome of Stenotrophomonas maltophila isolated from urine specimen.</title>
        <authorList>
            <person name="Murugan N."/>
            <person name="Malathi J."/>
            <person name="Umashankar V."/>
            <person name="Madhavan H."/>
        </authorList>
    </citation>
    <scope>NUCLEOTIDE SEQUENCE [LARGE SCALE GENOMIC DNA]</scope>
    <source>
        <strain evidence="1 2">JMNMN1</strain>
    </source>
</reference>
<proteinExistence type="predicted"/>
<protein>
    <submittedName>
        <fullName evidence="1">Uncharacterized protein</fullName>
    </submittedName>
</protein>
<dbReference type="Proteomes" id="UP000243478">
    <property type="component" value="Unassembled WGS sequence"/>
</dbReference>
<comment type="caution">
    <text evidence="1">The sequence shown here is derived from an EMBL/GenBank/DDBJ whole genome shotgun (WGS) entry which is preliminary data.</text>
</comment>
<accession>A0A0F5ZNR8</accession>
<organism evidence="1 2">
    <name type="scientific">Stenotrophomonas maltophilia</name>
    <name type="common">Pseudomonas maltophilia</name>
    <name type="synonym">Xanthomonas maltophilia</name>
    <dbReference type="NCBI Taxonomy" id="40324"/>
    <lineage>
        <taxon>Bacteria</taxon>
        <taxon>Pseudomonadati</taxon>
        <taxon>Pseudomonadota</taxon>
        <taxon>Gammaproteobacteria</taxon>
        <taxon>Lysobacterales</taxon>
        <taxon>Lysobacteraceae</taxon>
        <taxon>Stenotrophomonas</taxon>
        <taxon>Stenotrophomonas maltophilia group</taxon>
    </lineage>
</organism>